<dbReference type="Gene3D" id="3.40.50.10150">
    <property type="entry name" value="B12-dependent dehydatase associated subunit"/>
    <property type="match status" value="1"/>
</dbReference>
<name>A0ABZ3JA15_SPOA4</name>
<dbReference type="Pfam" id="PF02288">
    <property type="entry name" value="Dehydratase_MU"/>
    <property type="match status" value="1"/>
</dbReference>
<evidence type="ECO:0008006" key="3">
    <source>
        <dbReference type="Google" id="ProtNLM"/>
    </source>
</evidence>
<evidence type="ECO:0000313" key="1">
    <source>
        <dbReference type="EMBL" id="XFO74890.1"/>
    </source>
</evidence>
<organism evidence="1 2">
    <name type="scientific">Sporomusa acidovorans (strain ATCC 49682 / DSM 3132 / Mol)</name>
    <dbReference type="NCBI Taxonomy" id="1123286"/>
    <lineage>
        <taxon>Bacteria</taxon>
        <taxon>Bacillati</taxon>
        <taxon>Bacillota</taxon>
        <taxon>Negativicutes</taxon>
        <taxon>Selenomonadales</taxon>
        <taxon>Sporomusaceae</taxon>
        <taxon>Sporomusa</taxon>
    </lineage>
</organism>
<dbReference type="RefSeq" id="WP_211285190.1">
    <property type="nucleotide sequence ID" value="NZ_CP155571.1"/>
</dbReference>
<gene>
    <name evidence="1" type="ORF">SPACI_050010</name>
</gene>
<dbReference type="InterPro" id="IPR003208">
    <property type="entry name" value="Dehydtase/Dehydtase_re"/>
</dbReference>
<keyword evidence="2" id="KW-1185">Reference proteome</keyword>
<dbReference type="EMBL" id="CP155571">
    <property type="protein sequence ID" value="XFO74890.1"/>
    <property type="molecule type" value="Genomic_DNA"/>
</dbReference>
<dbReference type="InterPro" id="IPR010254">
    <property type="entry name" value="B12-dep_deHydtase_bsu"/>
</dbReference>
<evidence type="ECO:0000313" key="2">
    <source>
        <dbReference type="Proteomes" id="UP000216052"/>
    </source>
</evidence>
<accession>A0ABZ3JA15</accession>
<dbReference type="Proteomes" id="UP000216052">
    <property type="component" value="Chromosome"/>
</dbReference>
<protein>
    <recommendedName>
        <fullName evidence="3">Dehydratase medium subunit</fullName>
    </recommendedName>
</protein>
<dbReference type="SUPFAM" id="SSF52968">
    <property type="entry name" value="B12-dependent dehydatase associated subunit"/>
    <property type="match status" value="1"/>
</dbReference>
<sequence>MMHSDIKLIKPSIVICISEDGQDEYKIREIKAGIEEEGIPYSLLQAKNSDAIALAWQAAAASQLGVGVGVSPAGVCIHYHKLSEDTPLFISETASNPGIWRQFGYNAARLVKGLPFKDNDNRKSVIDIDDEAQLYEQVYQIVMKVLSETAQGAGRSTYV</sequence>
<proteinExistence type="predicted"/>
<reference evidence="1" key="1">
    <citation type="submission" date="2024-05" db="EMBL/GenBank/DDBJ databases">
        <title>Isolation and characterization of Sporomusa carbonis sp. nov., a carboxydotrophic hydrogenogen in the genus of Sporomusa isolated from a charcoal burning pile.</title>
        <authorList>
            <person name="Boeer T."/>
            <person name="Rosenbaum F."/>
            <person name="Eysell L."/>
            <person name="Mueller V."/>
            <person name="Daniel R."/>
            <person name="Poehlein A."/>
        </authorList>
    </citation>
    <scope>NUCLEOTIDE SEQUENCE [LARGE SCALE GENOMIC DNA]</scope>
    <source>
        <strain evidence="1">DSM 3132</strain>
    </source>
</reference>